<evidence type="ECO:0000313" key="2">
    <source>
        <dbReference type="Proteomes" id="UP001234297"/>
    </source>
</evidence>
<dbReference type="EMBL" id="CM056815">
    <property type="protein sequence ID" value="KAJ8628894.1"/>
    <property type="molecule type" value="Genomic_DNA"/>
</dbReference>
<dbReference type="Proteomes" id="UP001234297">
    <property type="component" value="Chromosome 7"/>
</dbReference>
<sequence>MADPSDWDNEHLNSSQSRNSSSVATTTSTAASPFFTATTPPAPPSSDPTGAYWGLSSTCELCETSTRRAMMAPTMAMKPEKEKSFHGWWEAIWQSARASKASKASGRMWTWEVERMMPAAKHLMKRRALL</sequence>
<name>A0ACC2L646_PERAE</name>
<organism evidence="1 2">
    <name type="scientific">Persea americana</name>
    <name type="common">Avocado</name>
    <dbReference type="NCBI Taxonomy" id="3435"/>
    <lineage>
        <taxon>Eukaryota</taxon>
        <taxon>Viridiplantae</taxon>
        <taxon>Streptophyta</taxon>
        <taxon>Embryophyta</taxon>
        <taxon>Tracheophyta</taxon>
        <taxon>Spermatophyta</taxon>
        <taxon>Magnoliopsida</taxon>
        <taxon>Magnoliidae</taxon>
        <taxon>Laurales</taxon>
        <taxon>Lauraceae</taxon>
        <taxon>Persea</taxon>
    </lineage>
</organism>
<evidence type="ECO:0000313" key="1">
    <source>
        <dbReference type="EMBL" id="KAJ8628894.1"/>
    </source>
</evidence>
<reference evidence="1 2" key="1">
    <citation type="journal article" date="2022" name="Hortic Res">
        <title>A haplotype resolved chromosomal level avocado genome allows analysis of novel avocado genes.</title>
        <authorList>
            <person name="Nath O."/>
            <person name="Fletcher S.J."/>
            <person name="Hayward A."/>
            <person name="Shaw L.M."/>
            <person name="Masouleh A.K."/>
            <person name="Furtado A."/>
            <person name="Henry R.J."/>
            <person name="Mitter N."/>
        </authorList>
    </citation>
    <scope>NUCLEOTIDE SEQUENCE [LARGE SCALE GENOMIC DNA]</scope>
    <source>
        <strain evidence="2">cv. Hass</strain>
    </source>
</reference>
<comment type="caution">
    <text evidence="1">The sequence shown here is derived from an EMBL/GenBank/DDBJ whole genome shotgun (WGS) entry which is preliminary data.</text>
</comment>
<gene>
    <name evidence="1" type="ORF">MRB53_022217</name>
</gene>
<accession>A0ACC2L646</accession>
<keyword evidence="2" id="KW-1185">Reference proteome</keyword>
<proteinExistence type="predicted"/>
<protein>
    <submittedName>
        <fullName evidence="1">Uncharacterized protein</fullName>
    </submittedName>
</protein>